<organism evidence="13 14">
    <name type="scientific">Vombatus ursinus</name>
    <name type="common">Common wombat</name>
    <dbReference type="NCBI Taxonomy" id="29139"/>
    <lineage>
        <taxon>Eukaryota</taxon>
        <taxon>Metazoa</taxon>
        <taxon>Chordata</taxon>
        <taxon>Craniata</taxon>
        <taxon>Vertebrata</taxon>
        <taxon>Euteleostomi</taxon>
        <taxon>Mammalia</taxon>
        <taxon>Metatheria</taxon>
        <taxon>Diprotodontia</taxon>
        <taxon>Vombatidae</taxon>
        <taxon>Vombatus</taxon>
    </lineage>
</organism>
<dbReference type="OMA" id="NKPEEMI"/>
<sequence length="120" mass="13723">MTGDGSYKFCFSNRMSTVTPKMVMFTIDAGQAPSAGLSQAEEDGPHTKLEEMIKELAVAITAVKHEQEHMEVREKIHRAINEDTNRRVVLWSFFEAAVLLAMTFGQIYYLKSFFQVRRMV</sequence>
<comment type="subcellular location">
    <subcellularLocation>
        <location evidence="1">Endoplasmic reticulum membrane</location>
        <topology evidence="1">Single-pass type I membrane protein</topology>
    </subcellularLocation>
    <subcellularLocation>
        <location evidence="2">Endoplasmic reticulum-Golgi intermediate compartment membrane</location>
        <topology evidence="2">Single-pass type I membrane protein</topology>
    </subcellularLocation>
    <subcellularLocation>
        <location evidence="3">Golgi apparatus</location>
        <location evidence="3">cis-Golgi network membrane</location>
        <topology evidence="3">Single-pass type I membrane protein</topology>
    </subcellularLocation>
    <subcellularLocation>
        <location evidence="10">Membrane</location>
        <topology evidence="10">Single-pass type I membrane protein</topology>
    </subcellularLocation>
</comment>
<dbReference type="STRING" id="29139.ENSVURP00010026647"/>
<evidence type="ECO:0000256" key="11">
    <source>
        <dbReference type="SAM" id="Phobius"/>
    </source>
</evidence>
<dbReference type="InterPro" id="IPR009038">
    <property type="entry name" value="GOLD_dom"/>
</dbReference>
<reference evidence="13" key="2">
    <citation type="submission" date="2025-08" db="UniProtKB">
        <authorList>
            <consortium name="Ensembl"/>
        </authorList>
    </citation>
    <scope>IDENTIFICATION</scope>
</reference>
<dbReference type="Pfam" id="PF01105">
    <property type="entry name" value="EMP24_GP25L"/>
    <property type="match status" value="1"/>
</dbReference>
<evidence type="ECO:0000256" key="5">
    <source>
        <dbReference type="ARBA" id="ARBA00022692"/>
    </source>
</evidence>
<keyword evidence="5 10" id="KW-0812">Transmembrane</keyword>
<dbReference type="PROSITE" id="PS50866">
    <property type="entry name" value="GOLD"/>
    <property type="match status" value="1"/>
</dbReference>
<dbReference type="SUPFAM" id="SSF101576">
    <property type="entry name" value="Supernatant protein factor (SPF), C-terminal domain"/>
    <property type="match status" value="1"/>
</dbReference>
<comment type="similarity">
    <text evidence="4 10">Belongs to the EMP24/GP25L family.</text>
</comment>
<dbReference type="GO" id="GO:0005794">
    <property type="term" value="C:Golgi apparatus"/>
    <property type="evidence" value="ECO:0007669"/>
    <property type="project" value="UniProtKB-SubCell"/>
</dbReference>
<evidence type="ECO:0000256" key="9">
    <source>
        <dbReference type="ARBA" id="ARBA00023136"/>
    </source>
</evidence>
<keyword evidence="8 11" id="KW-1133">Transmembrane helix</keyword>
<evidence type="ECO:0000313" key="13">
    <source>
        <dbReference type="Ensembl" id="ENSVURP00010026647.1"/>
    </source>
</evidence>
<dbReference type="AlphaFoldDB" id="A0A4X2M067"/>
<keyword evidence="7" id="KW-0256">Endoplasmic reticulum</keyword>
<reference evidence="14" key="1">
    <citation type="submission" date="2018-12" db="EMBL/GenBank/DDBJ databases">
        <authorList>
            <person name="Yazar S."/>
        </authorList>
    </citation>
    <scope>NUCLEOTIDE SEQUENCE [LARGE SCALE GENOMIC DNA]</scope>
</reference>
<evidence type="ECO:0000256" key="8">
    <source>
        <dbReference type="ARBA" id="ARBA00022989"/>
    </source>
</evidence>
<dbReference type="GeneTree" id="ENSGT00940000155143"/>
<keyword evidence="9 11" id="KW-0472">Membrane</keyword>
<keyword evidence="14" id="KW-1185">Reference proteome</keyword>
<dbReference type="Proteomes" id="UP000314987">
    <property type="component" value="Unassembled WGS sequence"/>
</dbReference>
<evidence type="ECO:0000256" key="1">
    <source>
        <dbReference type="ARBA" id="ARBA00004115"/>
    </source>
</evidence>
<keyword evidence="6" id="KW-0732">Signal</keyword>
<evidence type="ECO:0000256" key="6">
    <source>
        <dbReference type="ARBA" id="ARBA00022729"/>
    </source>
</evidence>
<feature type="domain" description="GOLD" evidence="12">
    <location>
        <begin position="1"/>
        <end position="29"/>
    </location>
</feature>
<dbReference type="GO" id="GO:0033116">
    <property type="term" value="C:endoplasmic reticulum-Golgi intermediate compartment membrane"/>
    <property type="evidence" value="ECO:0007669"/>
    <property type="project" value="UniProtKB-SubCell"/>
</dbReference>
<protein>
    <recommendedName>
        <fullName evidence="12">GOLD domain-containing protein</fullName>
    </recommendedName>
</protein>
<accession>A0A4X2M067</accession>
<evidence type="ECO:0000313" key="14">
    <source>
        <dbReference type="Proteomes" id="UP000314987"/>
    </source>
</evidence>
<dbReference type="PANTHER" id="PTHR22811">
    <property type="entry name" value="TRANSMEMBRANE EMP24 DOMAIN-CONTAINING PROTEIN"/>
    <property type="match status" value="1"/>
</dbReference>
<proteinExistence type="inferred from homology"/>
<dbReference type="Ensembl" id="ENSVURT00010030349.1">
    <property type="protein sequence ID" value="ENSVURP00010026647.1"/>
    <property type="gene ID" value="ENSVURG00010020394.1"/>
</dbReference>
<dbReference type="InterPro" id="IPR036598">
    <property type="entry name" value="GOLD_dom_sf"/>
</dbReference>
<dbReference type="InterPro" id="IPR015720">
    <property type="entry name" value="Emp24-like"/>
</dbReference>
<dbReference type="SMART" id="SM01190">
    <property type="entry name" value="EMP24_GP25L"/>
    <property type="match status" value="1"/>
</dbReference>
<reference evidence="13" key="3">
    <citation type="submission" date="2025-09" db="UniProtKB">
        <authorList>
            <consortium name="Ensembl"/>
        </authorList>
    </citation>
    <scope>IDENTIFICATION</scope>
</reference>
<evidence type="ECO:0000256" key="3">
    <source>
        <dbReference type="ARBA" id="ARBA00004619"/>
    </source>
</evidence>
<evidence type="ECO:0000256" key="10">
    <source>
        <dbReference type="RuleBase" id="RU003827"/>
    </source>
</evidence>
<evidence type="ECO:0000259" key="12">
    <source>
        <dbReference type="PROSITE" id="PS50866"/>
    </source>
</evidence>
<evidence type="ECO:0000256" key="7">
    <source>
        <dbReference type="ARBA" id="ARBA00022824"/>
    </source>
</evidence>
<evidence type="ECO:0000256" key="2">
    <source>
        <dbReference type="ARBA" id="ARBA00004151"/>
    </source>
</evidence>
<feature type="transmembrane region" description="Helical" evidence="11">
    <location>
        <begin position="88"/>
        <end position="110"/>
    </location>
</feature>
<dbReference type="GO" id="GO:0005789">
    <property type="term" value="C:endoplasmic reticulum membrane"/>
    <property type="evidence" value="ECO:0007669"/>
    <property type="project" value="UniProtKB-SubCell"/>
</dbReference>
<evidence type="ECO:0000256" key="4">
    <source>
        <dbReference type="ARBA" id="ARBA00007104"/>
    </source>
</evidence>
<name>A0A4X2M067_VOMUR</name>